<reference evidence="2 3" key="1">
    <citation type="journal article" date="2019" name="Anaerobe">
        <title>Detection of Robinsoniella peoriensis in multiple bone samples of a trauma patient.</title>
        <authorList>
            <person name="Schrottner P."/>
            <person name="Hartwich K."/>
            <person name="Bunk B."/>
            <person name="Schober I."/>
            <person name="Helbig S."/>
            <person name="Rudolph W.W."/>
            <person name="Gunzer F."/>
        </authorList>
    </citation>
    <scope>NUCLEOTIDE SEQUENCE [LARGE SCALE GENOMIC DNA]</scope>
    <source>
        <strain evidence="2 3">DSM 106044</strain>
    </source>
</reference>
<organism evidence="2 3">
    <name type="scientific">Robinsoniella peoriensis</name>
    <dbReference type="NCBI Taxonomy" id="180332"/>
    <lineage>
        <taxon>Bacteria</taxon>
        <taxon>Bacillati</taxon>
        <taxon>Bacillota</taxon>
        <taxon>Clostridia</taxon>
        <taxon>Lachnospirales</taxon>
        <taxon>Lachnospiraceae</taxon>
        <taxon>Robinsoniella</taxon>
    </lineage>
</organism>
<name>A0A4U8Q1X7_9FIRM</name>
<dbReference type="Proteomes" id="UP000306509">
    <property type="component" value="Unassembled WGS sequence"/>
</dbReference>
<dbReference type="InterPro" id="IPR024981">
    <property type="entry name" value="DUF3887"/>
</dbReference>
<dbReference type="RefSeq" id="WP_027296323.1">
    <property type="nucleotide sequence ID" value="NZ_CABMJZ010000034.1"/>
</dbReference>
<comment type="caution">
    <text evidence="2">The sequence shown here is derived from an EMBL/GenBank/DDBJ whole genome shotgun (WGS) entry which is preliminary data.</text>
</comment>
<accession>A0A4U8Q1X7</accession>
<dbReference type="Gene3D" id="3.10.450.590">
    <property type="match status" value="1"/>
</dbReference>
<evidence type="ECO:0000313" key="2">
    <source>
        <dbReference type="EMBL" id="TLC98729.1"/>
    </source>
</evidence>
<dbReference type="Pfam" id="PF13026">
    <property type="entry name" value="DUF3887"/>
    <property type="match status" value="1"/>
</dbReference>
<proteinExistence type="predicted"/>
<sequence precursor="true">MAGRVKNAKMLFLTGFILLLVLSTGCMNKSTKLAEGFDAEELKKASEQVVDQVNKNDYDSFINDAGDEVAESISQEKFENEVVAYANSKGAFQSYGKQAVIGKKYEKTGEDCGVVVMAAEYENGTIQYTISFTKEMKLNGLWLK</sequence>
<dbReference type="PROSITE" id="PS51257">
    <property type="entry name" value="PROKAR_LIPOPROTEIN"/>
    <property type="match status" value="1"/>
</dbReference>
<gene>
    <name evidence="2" type="ORF">DSM106044_04480</name>
</gene>
<evidence type="ECO:0000259" key="1">
    <source>
        <dbReference type="Pfam" id="PF13026"/>
    </source>
</evidence>
<dbReference type="STRING" id="180332.GCA_000797495_00455"/>
<protein>
    <recommendedName>
        <fullName evidence="1">DUF3887 domain-containing protein</fullName>
    </recommendedName>
</protein>
<dbReference type="OrthoDB" id="1698687at2"/>
<dbReference type="EMBL" id="QGQD01000086">
    <property type="protein sequence ID" value="TLC98729.1"/>
    <property type="molecule type" value="Genomic_DNA"/>
</dbReference>
<dbReference type="AlphaFoldDB" id="A0A4U8Q1X7"/>
<evidence type="ECO:0000313" key="3">
    <source>
        <dbReference type="Proteomes" id="UP000306509"/>
    </source>
</evidence>
<keyword evidence="3" id="KW-1185">Reference proteome</keyword>
<feature type="domain" description="DUF3887" evidence="1">
    <location>
        <begin position="46"/>
        <end position="141"/>
    </location>
</feature>